<organism evidence="1 2">
    <name type="scientific">candidate division WOR-3 bacterium</name>
    <dbReference type="NCBI Taxonomy" id="2052148"/>
    <lineage>
        <taxon>Bacteria</taxon>
        <taxon>Bacteria division WOR-3</taxon>
    </lineage>
</organism>
<evidence type="ECO:0000313" key="2">
    <source>
        <dbReference type="Proteomes" id="UP000779900"/>
    </source>
</evidence>
<reference evidence="1" key="1">
    <citation type="submission" date="2019-03" db="EMBL/GenBank/DDBJ databases">
        <title>Lake Tanganyika Metagenome-Assembled Genomes (MAGs).</title>
        <authorList>
            <person name="Tran P."/>
        </authorList>
    </citation>
    <scope>NUCLEOTIDE SEQUENCE</scope>
    <source>
        <strain evidence="1">K_DeepCast_150m_m2_040</strain>
    </source>
</reference>
<protein>
    <submittedName>
        <fullName evidence="1">DUF2284 domain-containing protein</fullName>
    </submittedName>
</protein>
<accession>A0A938BTR8</accession>
<dbReference type="InterPro" id="IPR019271">
    <property type="entry name" value="DUF2284_metal-binding"/>
</dbReference>
<dbReference type="EMBL" id="VGIR01000050">
    <property type="protein sequence ID" value="MBM3331917.1"/>
    <property type="molecule type" value="Genomic_DNA"/>
</dbReference>
<evidence type="ECO:0000313" key="1">
    <source>
        <dbReference type="EMBL" id="MBM3331917.1"/>
    </source>
</evidence>
<name>A0A938BTR8_UNCW3</name>
<proteinExistence type="predicted"/>
<gene>
    <name evidence="1" type="ORF">FJY68_08735</name>
</gene>
<comment type="caution">
    <text evidence="1">The sequence shown here is derived from an EMBL/GenBank/DDBJ whole genome shotgun (WGS) entry which is preliminary data.</text>
</comment>
<dbReference type="AlphaFoldDB" id="A0A938BTR8"/>
<sequence length="179" mass="20076">MKRTGIELEKYVAQALAAGAAEAKIVPATNIRTAEWVRLKCQFGCDGFAKGLCCPPRTPTPEQMKRVLADYRRALIYSYVCTPSDYRTKRRRMRRLVTELERAAFLDGHYKAFGLGDGPCRFCRDCNLAGDCRHSEKARPSMESCGIDVYATARNSGIKLEVATRRDGPSKHINLILLD</sequence>
<dbReference type="Proteomes" id="UP000779900">
    <property type="component" value="Unassembled WGS sequence"/>
</dbReference>
<dbReference type="Pfam" id="PF10050">
    <property type="entry name" value="DUF2284"/>
    <property type="match status" value="1"/>
</dbReference>